<evidence type="ECO:0000256" key="5">
    <source>
        <dbReference type="ARBA" id="ARBA00022946"/>
    </source>
</evidence>
<evidence type="ECO:0000256" key="6">
    <source>
        <dbReference type="SAM" id="MobiDB-lite"/>
    </source>
</evidence>
<comment type="caution">
    <text evidence="7">The sequence shown here is derived from an EMBL/GenBank/DDBJ whole genome shotgun (WGS) entry which is preliminary data.</text>
</comment>
<dbReference type="Pfam" id="PF06413">
    <property type="entry name" value="Neugrin"/>
    <property type="match status" value="1"/>
</dbReference>
<organism evidence="7 8">
    <name type="scientific">Meristemomyces frigidus</name>
    <dbReference type="NCBI Taxonomy" id="1508187"/>
    <lineage>
        <taxon>Eukaryota</taxon>
        <taxon>Fungi</taxon>
        <taxon>Dikarya</taxon>
        <taxon>Ascomycota</taxon>
        <taxon>Pezizomycotina</taxon>
        <taxon>Dothideomycetes</taxon>
        <taxon>Dothideomycetidae</taxon>
        <taxon>Mycosphaerellales</taxon>
        <taxon>Teratosphaeriaceae</taxon>
        <taxon>Meristemomyces</taxon>
    </lineage>
</organism>
<dbReference type="GO" id="GO:0005634">
    <property type="term" value="C:nucleus"/>
    <property type="evidence" value="ECO:0007669"/>
    <property type="project" value="TreeGrafter"/>
</dbReference>
<comment type="function">
    <text evidence="1">Required for respiratory activity and maintenance and expression of the mitochondrial genome.</text>
</comment>
<dbReference type="GO" id="GO:0005739">
    <property type="term" value="C:mitochondrion"/>
    <property type="evidence" value="ECO:0007669"/>
    <property type="project" value="UniProtKB-SubCell"/>
</dbReference>
<evidence type="ECO:0000256" key="4">
    <source>
        <dbReference type="ARBA" id="ARBA00013566"/>
    </source>
</evidence>
<dbReference type="EMBL" id="JAVRRL010000033">
    <property type="protein sequence ID" value="KAK5112140.1"/>
    <property type="molecule type" value="Genomic_DNA"/>
</dbReference>
<evidence type="ECO:0000256" key="3">
    <source>
        <dbReference type="ARBA" id="ARBA00010895"/>
    </source>
</evidence>
<keyword evidence="5" id="KW-0809">Transit peptide</keyword>
<dbReference type="PANTHER" id="PTHR13475:SF3">
    <property type="entry name" value="NEUGRIN"/>
    <property type="match status" value="1"/>
</dbReference>
<feature type="region of interest" description="Disordered" evidence="6">
    <location>
        <begin position="103"/>
        <end position="132"/>
    </location>
</feature>
<name>A0AAN7TQS7_9PEZI</name>
<accession>A0AAN7TQS7</accession>
<gene>
    <name evidence="7" type="ORF">LTR62_004483</name>
</gene>
<dbReference type="Proteomes" id="UP001310890">
    <property type="component" value="Unassembled WGS sequence"/>
</dbReference>
<evidence type="ECO:0000313" key="8">
    <source>
        <dbReference type="Proteomes" id="UP001310890"/>
    </source>
</evidence>
<dbReference type="AlphaFoldDB" id="A0AAN7TQS7"/>
<dbReference type="PANTHER" id="PTHR13475">
    <property type="entry name" value="NEUGRIN"/>
    <property type="match status" value="1"/>
</dbReference>
<comment type="subcellular location">
    <subcellularLocation>
        <location evidence="2">Mitochondrion</location>
    </subcellularLocation>
</comment>
<dbReference type="InterPro" id="IPR010487">
    <property type="entry name" value="NGRN/Rrg9"/>
</dbReference>
<evidence type="ECO:0000256" key="1">
    <source>
        <dbReference type="ARBA" id="ARBA00003548"/>
    </source>
</evidence>
<comment type="similarity">
    <text evidence="3">Belongs to the RRG9 family.</text>
</comment>
<reference evidence="7" key="1">
    <citation type="submission" date="2023-08" db="EMBL/GenBank/DDBJ databases">
        <title>Black Yeasts Isolated from many extreme environments.</title>
        <authorList>
            <person name="Coleine C."/>
            <person name="Stajich J.E."/>
            <person name="Selbmann L."/>
        </authorList>
    </citation>
    <scope>NUCLEOTIDE SEQUENCE</scope>
    <source>
        <strain evidence="7">CCFEE 5401</strain>
    </source>
</reference>
<sequence length="301" mass="33340">MQEGKWKHGQIDVKRLDEVGQQQEVSTVLDLQAQAVSAELGDAGQHRKALAVSDPQAQAVLAQLDEVAQYQETSTVLDPQAQAVLAKLDAIEQQGPNALSELMGSVPLRTPQPQVLASRTKPGPAPRAEEPTSNRILPKIKREPWQLQKNASERKFGEAGWQPRKRLSPDTLDGIRALHASDPSTYSTAMLSSHFKITDEAIRRILKSKWQPDDDEAEDRRVRWERRGAKKWQAMAELGVRAPAKWRSLGVGSEEGVREERLPRRRRRGGEEGGLSWDEVIGGVGGVEEGVGRGNLAERLL</sequence>
<proteinExistence type="inferred from homology"/>
<evidence type="ECO:0000256" key="2">
    <source>
        <dbReference type="ARBA" id="ARBA00004173"/>
    </source>
</evidence>
<feature type="region of interest" description="Disordered" evidence="6">
    <location>
        <begin position="252"/>
        <end position="276"/>
    </location>
</feature>
<protein>
    <recommendedName>
        <fullName evidence="4">Required for respiratory growth protein 9, mitochondrial</fullName>
    </recommendedName>
</protein>
<evidence type="ECO:0000313" key="7">
    <source>
        <dbReference type="EMBL" id="KAK5112140.1"/>
    </source>
</evidence>